<sequence>MPRIAVNGIEIEYAETGSPEDPLMLLVSGFSGQMTRWPEAFLKGLADAGRRVVVFDNRDIGLSTELAGKVPPSPETIVKGIAAGEPVHERVPYLLDDMAADAANLVDALGADQADILGVSMGGMIVQLMALNHPEKVRTLIPVMTTSGDPSLPPSDSVAIEALTAVPPERTPEAIADQAVKSAAAYGSHPDIRNSDDDIRKLSMDAMTRSDRPMGVARQYAAILAQPRWHERLERVSHPTLVLHGAVDTLIKPAAGEDIARRIPGAELNILDKWGHDMPEKMIPVLLDLIVPFLDRHAPGAR</sequence>
<dbReference type="RefSeq" id="WP_035551026.1">
    <property type="nucleotide sequence ID" value="NZ_AWFH01000012.1"/>
</dbReference>
<protein>
    <recommendedName>
        <fullName evidence="1">AB hydrolase-1 domain-containing protein</fullName>
    </recommendedName>
</protein>
<keyword evidence="3" id="KW-1185">Reference proteome</keyword>
<gene>
    <name evidence="2" type="ORF">HY36_04345</name>
</gene>
<evidence type="ECO:0000313" key="3">
    <source>
        <dbReference type="Proteomes" id="UP000024547"/>
    </source>
</evidence>
<dbReference type="Pfam" id="PF00561">
    <property type="entry name" value="Abhydrolase_1"/>
    <property type="match status" value="1"/>
</dbReference>
<dbReference type="AlphaFoldDB" id="A0A059E1F8"/>
<dbReference type="Gene3D" id="3.40.50.1820">
    <property type="entry name" value="alpha/beta hydrolase"/>
    <property type="match status" value="1"/>
</dbReference>
<dbReference type="GO" id="GO:0046503">
    <property type="term" value="P:glycerolipid catabolic process"/>
    <property type="evidence" value="ECO:0007669"/>
    <property type="project" value="TreeGrafter"/>
</dbReference>
<feature type="domain" description="AB hydrolase-1" evidence="1">
    <location>
        <begin position="22"/>
        <end position="277"/>
    </location>
</feature>
<dbReference type="InterPro" id="IPR000073">
    <property type="entry name" value="AB_hydrolase_1"/>
</dbReference>
<dbReference type="InterPro" id="IPR029058">
    <property type="entry name" value="AB_hydrolase_fold"/>
</dbReference>
<evidence type="ECO:0000313" key="2">
    <source>
        <dbReference type="EMBL" id="KCZ61789.1"/>
    </source>
</evidence>
<comment type="caution">
    <text evidence="2">The sequence shown here is derived from an EMBL/GenBank/DDBJ whole genome shotgun (WGS) entry which is preliminary data.</text>
</comment>
<dbReference type="EMBL" id="AWFH01000012">
    <property type="protein sequence ID" value="KCZ61789.1"/>
    <property type="molecule type" value="Genomic_DNA"/>
</dbReference>
<name>A0A059E1F8_9PROT</name>
<dbReference type="PANTHER" id="PTHR43433">
    <property type="entry name" value="HYDROLASE, ALPHA/BETA FOLD FAMILY PROTEIN"/>
    <property type="match status" value="1"/>
</dbReference>
<dbReference type="OrthoDB" id="9798888at2"/>
<dbReference type="PATRIC" id="fig|1280948.3.peg.1699"/>
<accession>A0A059E1F8</accession>
<dbReference type="eggNOG" id="COG2267">
    <property type="taxonomic scope" value="Bacteria"/>
</dbReference>
<organism evidence="2 3">
    <name type="scientific">Hyphomonas atlantica</name>
    <dbReference type="NCBI Taxonomy" id="1280948"/>
    <lineage>
        <taxon>Bacteria</taxon>
        <taxon>Pseudomonadati</taxon>
        <taxon>Pseudomonadota</taxon>
        <taxon>Alphaproteobacteria</taxon>
        <taxon>Hyphomonadales</taxon>
        <taxon>Hyphomonadaceae</taxon>
        <taxon>Hyphomonas</taxon>
    </lineage>
</organism>
<proteinExistence type="predicted"/>
<dbReference type="Proteomes" id="UP000024547">
    <property type="component" value="Unassembled WGS sequence"/>
</dbReference>
<dbReference type="InterPro" id="IPR050471">
    <property type="entry name" value="AB_hydrolase"/>
</dbReference>
<dbReference type="PANTHER" id="PTHR43433:SF5">
    <property type="entry name" value="AB HYDROLASE-1 DOMAIN-CONTAINING PROTEIN"/>
    <property type="match status" value="1"/>
</dbReference>
<dbReference type="GO" id="GO:0004806">
    <property type="term" value="F:triacylglycerol lipase activity"/>
    <property type="evidence" value="ECO:0007669"/>
    <property type="project" value="TreeGrafter"/>
</dbReference>
<reference evidence="2 3" key="1">
    <citation type="journal article" date="2014" name="Antonie Van Leeuwenhoek">
        <title>Hyphomonas beringensis sp. nov. and Hyphomonas chukchiensis sp. nov., isolated from surface seawater of the Bering Sea and Chukchi Sea.</title>
        <authorList>
            <person name="Li C."/>
            <person name="Lai Q."/>
            <person name="Li G."/>
            <person name="Dong C."/>
            <person name="Wang J."/>
            <person name="Liao Y."/>
            <person name="Shao Z."/>
        </authorList>
    </citation>
    <scope>NUCLEOTIDE SEQUENCE [LARGE SCALE GENOMIC DNA]</scope>
    <source>
        <strain evidence="2 3">22II1-22F38</strain>
    </source>
</reference>
<dbReference type="STRING" id="1280948.HY36_04345"/>
<evidence type="ECO:0000259" key="1">
    <source>
        <dbReference type="Pfam" id="PF00561"/>
    </source>
</evidence>
<dbReference type="SUPFAM" id="SSF53474">
    <property type="entry name" value="alpha/beta-Hydrolases"/>
    <property type="match status" value="1"/>
</dbReference>